<evidence type="ECO:0000256" key="7">
    <source>
        <dbReference type="RuleBase" id="RU363032"/>
    </source>
</evidence>
<reference evidence="9 10" key="1">
    <citation type="submission" date="2020-08" db="EMBL/GenBank/DDBJ databases">
        <title>Genomic Encyclopedia of Type Strains, Phase IV (KMG-IV): sequencing the most valuable type-strain genomes for metagenomic binning, comparative biology and taxonomic classification.</title>
        <authorList>
            <person name="Goeker M."/>
        </authorList>
    </citation>
    <scope>NUCLEOTIDE SEQUENCE [LARGE SCALE GENOMIC DNA]</scope>
    <source>
        <strain evidence="9 10">YIM 65646</strain>
    </source>
</reference>
<dbReference type="Gene3D" id="1.10.3720.10">
    <property type="entry name" value="MetI-like"/>
    <property type="match status" value="1"/>
</dbReference>
<keyword evidence="10" id="KW-1185">Reference proteome</keyword>
<evidence type="ECO:0000256" key="5">
    <source>
        <dbReference type="ARBA" id="ARBA00022989"/>
    </source>
</evidence>
<dbReference type="AlphaFoldDB" id="A0A841FP00"/>
<keyword evidence="6 7" id="KW-0472">Membrane</keyword>
<comment type="caution">
    <text evidence="9">The sequence shown here is derived from an EMBL/GenBank/DDBJ whole genome shotgun (WGS) entry which is preliminary data.</text>
</comment>
<feature type="transmembrane region" description="Helical" evidence="7">
    <location>
        <begin position="12"/>
        <end position="30"/>
    </location>
</feature>
<dbReference type="RefSeq" id="WP_184788131.1">
    <property type="nucleotide sequence ID" value="NZ_BONT01000004.1"/>
</dbReference>
<evidence type="ECO:0000259" key="8">
    <source>
        <dbReference type="PROSITE" id="PS50928"/>
    </source>
</evidence>
<dbReference type="PROSITE" id="PS50928">
    <property type="entry name" value="ABC_TM1"/>
    <property type="match status" value="1"/>
</dbReference>
<protein>
    <submittedName>
        <fullName evidence="9">Peptide/nickel transport system permease protein</fullName>
    </submittedName>
</protein>
<evidence type="ECO:0000256" key="3">
    <source>
        <dbReference type="ARBA" id="ARBA00022475"/>
    </source>
</evidence>
<dbReference type="EMBL" id="JACHGT010000006">
    <property type="protein sequence ID" value="MBB6035282.1"/>
    <property type="molecule type" value="Genomic_DNA"/>
</dbReference>
<feature type="transmembrane region" description="Helical" evidence="7">
    <location>
        <begin position="133"/>
        <end position="155"/>
    </location>
</feature>
<keyword evidence="5 7" id="KW-1133">Transmembrane helix</keyword>
<dbReference type="PANTHER" id="PTHR43163">
    <property type="entry name" value="DIPEPTIDE TRANSPORT SYSTEM PERMEASE PROTEIN DPPB-RELATED"/>
    <property type="match status" value="1"/>
</dbReference>
<evidence type="ECO:0000256" key="2">
    <source>
        <dbReference type="ARBA" id="ARBA00022448"/>
    </source>
</evidence>
<dbReference type="PANTHER" id="PTHR43163:SF6">
    <property type="entry name" value="DIPEPTIDE TRANSPORT SYSTEM PERMEASE PROTEIN DPPB-RELATED"/>
    <property type="match status" value="1"/>
</dbReference>
<dbReference type="GO" id="GO:0055085">
    <property type="term" value="P:transmembrane transport"/>
    <property type="evidence" value="ECO:0007669"/>
    <property type="project" value="InterPro"/>
</dbReference>
<keyword evidence="2 7" id="KW-0813">Transport</keyword>
<sequence length="334" mass="36646">MLRYIVRRLLQLVPTLFGLSILLFAWLHSLPGGPEAAMLDVRATDAKRAEVRAALGLDEPLIVQYGRFMKRLVRFDLGDSFTTGTPVMEEFGRRFPATVELTVVAMIIAICAGIPLGYLAARRHGRIFDGLTVTGSLLGICIPIFFLGFILKAIFAVKLGWFPSLGRQDVDVNATRVTEFYVLDGILTQEWDASLNALWHLILPAIALASIPFAIIVRMTRASVLEVLGEDYVRTAEAKGLRENTVRGRHVLRNAMLPVVTSIGLLTGGLLSGAVLTETVFVFGGIGSFLATAISNRDYPVLMGFIMIIAVIYVLINLAVDLSYSVLDPRVRVR</sequence>
<comment type="subcellular location">
    <subcellularLocation>
        <location evidence="1 7">Cell membrane</location>
        <topology evidence="1 7">Multi-pass membrane protein</topology>
    </subcellularLocation>
</comment>
<dbReference type="GO" id="GO:0005886">
    <property type="term" value="C:plasma membrane"/>
    <property type="evidence" value="ECO:0007669"/>
    <property type="project" value="UniProtKB-SubCell"/>
</dbReference>
<dbReference type="CDD" id="cd06261">
    <property type="entry name" value="TM_PBP2"/>
    <property type="match status" value="1"/>
</dbReference>
<dbReference type="Proteomes" id="UP000548476">
    <property type="component" value="Unassembled WGS sequence"/>
</dbReference>
<dbReference type="Pfam" id="PF00528">
    <property type="entry name" value="BPD_transp_1"/>
    <property type="match status" value="1"/>
</dbReference>
<gene>
    <name evidence="9" type="ORF">HNR73_003139</name>
</gene>
<evidence type="ECO:0000313" key="10">
    <source>
        <dbReference type="Proteomes" id="UP000548476"/>
    </source>
</evidence>
<dbReference type="InterPro" id="IPR035906">
    <property type="entry name" value="MetI-like_sf"/>
</dbReference>
<dbReference type="InterPro" id="IPR045621">
    <property type="entry name" value="BPD_transp_1_N"/>
</dbReference>
<proteinExistence type="inferred from homology"/>
<feature type="transmembrane region" description="Helical" evidence="7">
    <location>
        <begin position="197"/>
        <end position="217"/>
    </location>
</feature>
<evidence type="ECO:0000313" key="9">
    <source>
        <dbReference type="EMBL" id="MBB6035282.1"/>
    </source>
</evidence>
<evidence type="ECO:0000256" key="1">
    <source>
        <dbReference type="ARBA" id="ARBA00004651"/>
    </source>
</evidence>
<keyword evidence="4 7" id="KW-0812">Transmembrane</keyword>
<keyword evidence="3" id="KW-1003">Cell membrane</keyword>
<name>A0A841FP00_9ACTN</name>
<evidence type="ECO:0000256" key="4">
    <source>
        <dbReference type="ARBA" id="ARBA00022692"/>
    </source>
</evidence>
<comment type="similarity">
    <text evidence="7">Belongs to the binding-protein-dependent transport system permease family.</text>
</comment>
<feature type="transmembrane region" description="Helical" evidence="7">
    <location>
        <begin position="257"/>
        <end position="290"/>
    </location>
</feature>
<accession>A0A841FP00</accession>
<evidence type="ECO:0000256" key="6">
    <source>
        <dbReference type="ARBA" id="ARBA00023136"/>
    </source>
</evidence>
<dbReference type="InterPro" id="IPR000515">
    <property type="entry name" value="MetI-like"/>
</dbReference>
<dbReference type="SUPFAM" id="SSF161098">
    <property type="entry name" value="MetI-like"/>
    <property type="match status" value="1"/>
</dbReference>
<organism evidence="9 10">
    <name type="scientific">Phytomonospora endophytica</name>
    <dbReference type="NCBI Taxonomy" id="714109"/>
    <lineage>
        <taxon>Bacteria</taxon>
        <taxon>Bacillati</taxon>
        <taxon>Actinomycetota</taxon>
        <taxon>Actinomycetes</taxon>
        <taxon>Micromonosporales</taxon>
        <taxon>Micromonosporaceae</taxon>
        <taxon>Phytomonospora</taxon>
    </lineage>
</organism>
<feature type="transmembrane region" description="Helical" evidence="7">
    <location>
        <begin position="101"/>
        <end position="121"/>
    </location>
</feature>
<feature type="domain" description="ABC transmembrane type-1" evidence="8">
    <location>
        <begin position="95"/>
        <end position="324"/>
    </location>
</feature>
<feature type="transmembrane region" description="Helical" evidence="7">
    <location>
        <begin position="302"/>
        <end position="327"/>
    </location>
</feature>
<dbReference type="Pfam" id="PF19300">
    <property type="entry name" value="BPD_transp_1_N"/>
    <property type="match status" value="1"/>
</dbReference>